<keyword evidence="2 10" id="KW-0547">Nucleotide-binding</keyword>
<dbReference type="Gene3D" id="3.40.50.300">
    <property type="entry name" value="P-loop containing nucleotide triphosphate hydrolases"/>
    <property type="match status" value="3"/>
</dbReference>
<evidence type="ECO:0000256" key="4">
    <source>
        <dbReference type="ARBA" id="ARBA00022806"/>
    </source>
</evidence>
<dbReference type="Proteomes" id="UP000241788">
    <property type="component" value="Unassembled WGS sequence"/>
</dbReference>
<keyword evidence="13" id="KW-1185">Reference proteome</keyword>
<evidence type="ECO:0000256" key="9">
    <source>
        <dbReference type="ARBA" id="ARBA00048988"/>
    </source>
</evidence>
<dbReference type="InterPro" id="IPR014017">
    <property type="entry name" value="DNA_helicase_UvrD-like_C"/>
</dbReference>
<dbReference type="GO" id="GO:0016887">
    <property type="term" value="F:ATP hydrolysis activity"/>
    <property type="evidence" value="ECO:0007669"/>
    <property type="project" value="RHEA"/>
</dbReference>
<dbReference type="GO" id="GO:0000725">
    <property type="term" value="P:recombinational repair"/>
    <property type="evidence" value="ECO:0007669"/>
    <property type="project" value="TreeGrafter"/>
</dbReference>
<accession>A0A1N6S0Y1</accession>
<dbReference type="EMBL" id="FTLW01000002">
    <property type="protein sequence ID" value="SIQ34720.1"/>
    <property type="molecule type" value="Genomic_DNA"/>
</dbReference>
<dbReference type="OrthoDB" id="5298826at2"/>
<comment type="catalytic activity">
    <reaction evidence="9">
        <text>ATP + H2O = ADP + phosphate + H(+)</text>
        <dbReference type="Rhea" id="RHEA:13065"/>
        <dbReference type="ChEBI" id="CHEBI:15377"/>
        <dbReference type="ChEBI" id="CHEBI:15378"/>
        <dbReference type="ChEBI" id="CHEBI:30616"/>
        <dbReference type="ChEBI" id="CHEBI:43474"/>
        <dbReference type="ChEBI" id="CHEBI:456216"/>
        <dbReference type="EC" id="5.6.2.4"/>
    </reaction>
</comment>
<dbReference type="GO" id="GO:0005524">
    <property type="term" value="F:ATP binding"/>
    <property type="evidence" value="ECO:0007669"/>
    <property type="project" value="UniProtKB-UniRule"/>
</dbReference>
<evidence type="ECO:0000256" key="10">
    <source>
        <dbReference type="PROSITE-ProRule" id="PRU00560"/>
    </source>
</evidence>
<comment type="catalytic activity">
    <reaction evidence="7">
        <text>Couples ATP hydrolysis with the unwinding of duplex DNA by translocating in the 3'-5' direction.</text>
        <dbReference type="EC" id="5.6.2.4"/>
    </reaction>
</comment>
<reference evidence="13" key="1">
    <citation type="submission" date="2017-01" db="EMBL/GenBank/DDBJ databases">
        <authorList>
            <person name="Varghese N."/>
            <person name="Submissions S."/>
        </authorList>
    </citation>
    <scope>NUCLEOTIDE SEQUENCE [LARGE SCALE GENOMIC DNA]</scope>
    <source>
        <strain evidence="13">UM1</strain>
    </source>
</reference>
<dbReference type="RefSeq" id="WP_083688256.1">
    <property type="nucleotide sequence ID" value="NZ_FTLW01000002.1"/>
</dbReference>
<feature type="domain" description="UvrD-like helicase ATP-binding" evidence="11">
    <location>
        <begin position="208"/>
        <end position="694"/>
    </location>
</feature>
<evidence type="ECO:0000256" key="5">
    <source>
        <dbReference type="ARBA" id="ARBA00022840"/>
    </source>
</evidence>
<dbReference type="GO" id="GO:0043138">
    <property type="term" value="F:3'-5' DNA helicase activity"/>
    <property type="evidence" value="ECO:0007669"/>
    <property type="project" value="UniProtKB-EC"/>
</dbReference>
<dbReference type="PANTHER" id="PTHR11070">
    <property type="entry name" value="UVRD / RECB / PCRA DNA HELICASE FAMILY MEMBER"/>
    <property type="match status" value="1"/>
</dbReference>
<keyword evidence="4 10" id="KW-0347">Helicase</keyword>
<dbReference type="Gene3D" id="1.10.10.160">
    <property type="match status" value="1"/>
</dbReference>
<evidence type="ECO:0000313" key="12">
    <source>
        <dbReference type="EMBL" id="SIQ34720.1"/>
    </source>
</evidence>
<evidence type="ECO:0000256" key="3">
    <source>
        <dbReference type="ARBA" id="ARBA00022801"/>
    </source>
</evidence>
<gene>
    <name evidence="12" type="ORF">SAMN05421546_1151</name>
</gene>
<evidence type="ECO:0000256" key="1">
    <source>
        <dbReference type="ARBA" id="ARBA00009922"/>
    </source>
</evidence>
<sequence length="1027" mass="115961">MNIGERVRHNSRPELGTGQILHMYGDDHCDVVFPTCSFTWVGISGFTSVEAEQAIGEIKLLLLEGMFEDAESVYEQHARHLTRQEFDSHLAQARIAYEGRVALEAQKRIAREQAELRARVEAHIEEWKFDLAEDLYKVSCKEWWPIIEFDALLTEAMRIKNFVEAYPSASLADLDARYKHTFDGNLSADDYAHLKLPKLRMRLARLGMPLNEEQLLACSRPEQHRLIRARAGSGKTRTLAALAALAIHDEALHPDQVLILAFNKKAANEIGDRVRGAAGIDEFRNARTFHSLAWQLADHAGRELIFDDGSLAPSRRKQTGFVERLIESIMNPAFRERLYEFFRRELEQMDRLGSNLSKDEYVAFRRSMVDYTLGGETVKSNGEKFIADFLFEHGIAYRYEKVWSWDKQDRLRGTAYRPDFSIIDGGRDVILEHWAINPDDPSAHVPDWWDTKTQDYLDQIKAKREFWAKHGVALLETHAGMLVNGREAFEDSLKMLLERANVRCRKLEHDELIRRVAEAPRTVSRMAELFLQFISRAKKRGWEVDDMARVVRDAPDPEPRNRAFHDLAVHAYAAYERKLVAQSAMDFDDLLISAAECVKKDGGSARLQLDRSDSIAIRDLRWILIDEFQDFSELYYRVIDAILEANPFIRVVAVGDDWQAINGFAGAQLTFFNRFGEHFSGAGAATISKNRRSGRAIVGAGNQLMDGRGEPALAHHGFDGDIDVVAIDKIWLEDGTPYPEIATSVRNDGRKNVNWELARALKACVDYIVASVFADSKQGLRWMPSVLILARTGHAYGESLAGFGECLEQALRRHPELQDLASDFAVVGGRHKSVSDGTVLIEVMTAHKAKGKEADTVIVLEAMMRQFPKVHAENQLFGPFGVTAEDVLAEERRLFYVAATRAEHRLMLLTEAGKESPYLGAMMGSRPAGNRSEGKDGQLGADARAIKAHLDRIDRESLIRQNVSQQAVSAWDRLTGQSLGLPEVGHSLSDAFHAELAWPNSKPPIVILTGRYRASADDWKQQGWEVY</sequence>
<dbReference type="PROSITE" id="PS51198">
    <property type="entry name" value="UVRD_HELICASE_ATP_BIND"/>
    <property type="match status" value="1"/>
</dbReference>
<dbReference type="InterPro" id="IPR014016">
    <property type="entry name" value="UvrD-like_ATP-bd"/>
</dbReference>
<evidence type="ECO:0000259" key="11">
    <source>
        <dbReference type="PROSITE" id="PS51198"/>
    </source>
</evidence>
<feature type="binding site" evidence="10">
    <location>
        <begin position="229"/>
        <end position="236"/>
    </location>
    <ligand>
        <name>ATP</name>
        <dbReference type="ChEBI" id="CHEBI:30616"/>
    </ligand>
</feature>
<evidence type="ECO:0000256" key="6">
    <source>
        <dbReference type="ARBA" id="ARBA00023235"/>
    </source>
</evidence>
<organism evidence="12 13">
    <name type="scientific">Solilutibacter tolerans</name>
    <dbReference type="NCBI Taxonomy" id="1604334"/>
    <lineage>
        <taxon>Bacteria</taxon>
        <taxon>Pseudomonadati</taxon>
        <taxon>Pseudomonadota</taxon>
        <taxon>Gammaproteobacteria</taxon>
        <taxon>Lysobacterales</taxon>
        <taxon>Lysobacteraceae</taxon>
        <taxon>Solilutibacter</taxon>
    </lineage>
</organism>
<comment type="similarity">
    <text evidence="1">Belongs to the helicase family. UvrD subfamily.</text>
</comment>
<protein>
    <recommendedName>
        <fullName evidence="8">DNA 3'-5' helicase</fullName>
        <ecNumber evidence="8">5.6.2.4</ecNumber>
    </recommendedName>
</protein>
<dbReference type="GO" id="GO:0005829">
    <property type="term" value="C:cytosol"/>
    <property type="evidence" value="ECO:0007669"/>
    <property type="project" value="TreeGrafter"/>
</dbReference>
<dbReference type="AlphaFoldDB" id="A0A1N6S0Y1"/>
<proteinExistence type="inferred from homology"/>
<dbReference type="Pfam" id="PF00580">
    <property type="entry name" value="UvrD-helicase"/>
    <property type="match status" value="1"/>
</dbReference>
<dbReference type="Pfam" id="PF13361">
    <property type="entry name" value="UvrD_C"/>
    <property type="match status" value="1"/>
</dbReference>
<evidence type="ECO:0000313" key="13">
    <source>
        <dbReference type="Proteomes" id="UP000241788"/>
    </source>
</evidence>
<keyword evidence="6" id="KW-0413">Isomerase</keyword>
<dbReference type="GO" id="GO:0003677">
    <property type="term" value="F:DNA binding"/>
    <property type="evidence" value="ECO:0007669"/>
    <property type="project" value="InterPro"/>
</dbReference>
<keyword evidence="3 10" id="KW-0378">Hydrolase</keyword>
<evidence type="ECO:0000256" key="2">
    <source>
        <dbReference type="ARBA" id="ARBA00022741"/>
    </source>
</evidence>
<name>A0A1N6S0Y1_9GAMM</name>
<dbReference type="InterPro" id="IPR013986">
    <property type="entry name" value="DExx_box_DNA_helicase_dom_sf"/>
</dbReference>
<dbReference type="SUPFAM" id="SSF52540">
    <property type="entry name" value="P-loop containing nucleoside triphosphate hydrolases"/>
    <property type="match status" value="1"/>
</dbReference>
<evidence type="ECO:0000256" key="8">
    <source>
        <dbReference type="ARBA" id="ARBA00034808"/>
    </source>
</evidence>
<dbReference type="PANTHER" id="PTHR11070:SF63">
    <property type="entry name" value="DNA HELICASE IV"/>
    <property type="match status" value="1"/>
</dbReference>
<keyword evidence="5 10" id="KW-0067">ATP-binding</keyword>
<dbReference type="InterPro" id="IPR027417">
    <property type="entry name" value="P-loop_NTPase"/>
</dbReference>
<evidence type="ECO:0000256" key="7">
    <source>
        <dbReference type="ARBA" id="ARBA00034617"/>
    </source>
</evidence>
<dbReference type="STRING" id="1604334.SAMN05421546_1151"/>
<dbReference type="InterPro" id="IPR000212">
    <property type="entry name" value="DNA_helicase_UvrD/REP"/>
</dbReference>
<dbReference type="EC" id="5.6.2.4" evidence="8"/>